<keyword evidence="1" id="KW-0030">Aminoacyl-tRNA synthetase</keyword>
<reference evidence="1 2" key="1">
    <citation type="journal article" date="2014" name="Genome Announc.">
        <title>Draft Genome Sequence of the Boron-Tolerant and Moderately Halotolerant Bacterium Gracilibacillus boraciitolerans JCM 21714T.</title>
        <authorList>
            <person name="Ahmed I."/>
            <person name="Oshima K."/>
            <person name="Suda W."/>
            <person name="Kitamura K."/>
            <person name="Iida T."/>
            <person name="Ohmori Y."/>
            <person name="Fujiwara T."/>
            <person name="Hattori M."/>
            <person name="Ohkuma M."/>
        </authorList>
    </citation>
    <scope>NUCLEOTIDE SEQUENCE [LARGE SCALE GENOMIC DNA]</scope>
    <source>
        <strain evidence="1 2">JCM 21714</strain>
    </source>
</reference>
<dbReference type="SUPFAM" id="SSF52374">
    <property type="entry name" value="Nucleotidylyl transferase"/>
    <property type="match status" value="1"/>
</dbReference>
<dbReference type="eggNOG" id="COG0018">
    <property type="taxonomic scope" value="Bacteria"/>
</dbReference>
<proteinExistence type="predicted"/>
<dbReference type="AlphaFoldDB" id="W4VIF8"/>
<comment type="caution">
    <text evidence="1">The sequence shown here is derived from an EMBL/GenBank/DDBJ whole genome shotgun (WGS) entry which is preliminary data.</text>
</comment>
<dbReference type="Proteomes" id="UP000019102">
    <property type="component" value="Unassembled WGS sequence"/>
</dbReference>
<dbReference type="Gene3D" id="3.40.50.620">
    <property type="entry name" value="HUPs"/>
    <property type="match status" value="1"/>
</dbReference>
<name>W4VIF8_9BACI</name>
<dbReference type="STRING" id="1298598.JCM21714_1551"/>
<protein>
    <submittedName>
        <fullName evidence="1">Arginyl-tRNA synthetase</fullName>
    </submittedName>
</protein>
<gene>
    <name evidence="1" type="ORF">JCM21714_1551</name>
</gene>
<evidence type="ECO:0000313" key="2">
    <source>
        <dbReference type="Proteomes" id="UP000019102"/>
    </source>
</evidence>
<accession>W4VIF8</accession>
<dbReference type="InterPro" id="IPR014729">
    <property type="entry name" value="Rossmann-like_a/b/a_fold"/>
</dbReference>
<keyword evidence="1" id="KW-0436">Ligase</keyword>
<evidence type="ECO:0000313" key="1">
    <source>
        <dbReference type="EMBL" id="GAE92544.1"/>
    </source>
</evidence>
<dbReference type="GO" id="GO:0004812">
    <property type="term" value="F:aminoacyl-tRNA ligase activity"/>
    <property type="evidence" value="ECO:0007669"/>
    <property type="project" value="UniProtKB-KW"/>
</dbReference>
<sequence length="60" mass="6929">MCNVLEKAGYDVAREYYINDAGNQINNLALSVQARYMQALGKEFPMPEDGYQGGRYYQNW</sequence>
<organism evidence="1 2">
    <name type="scientific">Gracilibacillus boraciitolerans JCM 21714</name>
    <dbReference type="NCBI Taxonomy" id="1298598"/>
    <lineage>
        <taxon>Bacteria</taxon>
        <taxon>Bacillati</taxon>
        <taxon>Bacillota</taxon>
        <taxon>Bacilli</taxon>
        <taxon>Bacillales</taxon>
        <taxon>Bacillaceae</taxon>
        <taxon>Gracilibacillus</taxon>
    </lineage>
</organism>
<keyword evidence="2" id="KW-1185">Reference proteome</keyword>
<dbReference type="EMBL" id="BAVS01000005">
    <property type="protein sequence ID" value="GAE92544.1"/>
    <property type="molecule type" value="Genomic_DNA"/>
</dbReference>